<evidence type="ECO:0000256" key="2">
    <source>
        <dbReference type="ARBA" id="ARBA00022679"/>
    </source>
</evidence>
<dbReference type="SUPFAM" id="SSF48403">
    <property type="entry name" value="Ankyrin repeat"/>
    <property type="match status" value="1"/>
</dbReference>
<gene>
    <name evidence="7" type="ORF">BDU57DRAFT_529250</name>
</gene>
<evidence type="ECO:0000256" key="5">
    <source>
        <dbReference type="SAM" id="Phobius"/>
    </source>
</evidence>
<feature type="transmembrane region" description="Helical" evidence="5">
    <location>
        <begin position="137"/>
        <end position="164"/>
    </location>
</feature>
<dbReference type="GO" id="GO:0019702">
    <property type="term" value="F:protein arginine N5-methyltransferase activity"/>
    <property type="evidence" value="ECO:0007669"/>
    <property type="project" value="TreeGrafter"/>
</dbReference>
<feature type="compositionally biased region" description="Acidic residues" evidence="4">
    <location>
        <begin position="498"/>
        <end position="519"/>
    </location>
</feature>
<dbReference type="InterPro" id="IPR036770">
    <property type="entry name" value="Ankyrin_rpt-contain_sf"/>
</dbReference>
<dbReference type="InterPro" id="IPR026480">
    <property type="entry name" value="RMT2_dom"/>
</dbReference>
<feature type="transmembrane region" description="Helical" evidence="5">
    <location>
        <begin position="202"/>
        <end position="228"/>
    </location>
</feature>
<keyword evidence="3" id="KW-0949">S-adenosyl-L-methionine</keyword>
<dbReference type="OrthoDB" id="19014at2759"/>
<evidence type="ECO:0000313" key="7">
    <source>
        <dbReference type="EMBL" id="KAF1916127.1"/>
    </source>
</evidence>
<evidence type="ECO:0000256" key="3">
    <source>
        <dbReference type="ARBA" id="ARBA00022691"/>
    </source>
</evidence>
<dbReference type="FunFam" id="3.40.50.150:FF:000135">
    <property type="entry name" value="Arginine N-methyltransferase 2"/>
    <property type="match status" value="1"/>
</dbReference>
<keyword evidence="2" id="KW-0808">Transferase</keyword>
<keyword evidence="8" id="KW-1185">Reference proteome</keyword>
<keyword evidence="5" id="KW-0812">Transmembrane</keyword>
<evidence type="ECO:0000256" key="1">
    <source>
        <dbReference type="ARBA" id="ARBA00022603"/>
    </source>
</evidence>
<dbReference type="AlphaFoldDB" id="A0A6A5QQ31"/>
<sequence length="764" mass="84980">MAPRRGGGGNGGGGSVSSCPDAFLTTIEQVSFANHVVFLVILLGISIFFCVFRKRKVAGKKLLGLPFIGALFFITLCYICQIVATVLQQCGTASFASYYDLRIAIVIFSYLGNYFLFVVVIYCLTSMLRRQVDHVNAIYKIVSLTVVGLMGILMCVLAGLGAYLNWSNKERLFYGSGAKDYYDIAEAYPKLQAAYYSLYLDLIGWSLALTIAMVFHTIISIVVVAWILEEVDYNPESAVTLNWLLNLGQALSLIFILCIAKHVSWRRPTVTDPVGFQTQYAYNGDSNAQGYYHHQSPEYIGNGNAVWANGAFLLRPRRREVCCLSQNACFPAPRGCSSQRHKYESMLIHNNMDDPAFENDTDLQTQSILLAAAKHDVPTLRNLLRNSSANVQDLETGFTPLHAAIAACEPENEFEETPANGDTNGVAKEQKPEIEGAVKTMKLLFENGAIWNDLDTNGETPGCVAHRLGLKELYELCVDAGVRAELLLSRLDEYQPLGDDESDQDNEDETEGVDVEEAENGLEVLDLSLGDSHGDESTNNPNYLASNLTFNCDRLLDSDANGVMMKWEMTLMRRSAELILPGSGLRVLNVGHGMAIIDSIFQERQPTSHHIIEAHPDVLRRMKAQGWYEKPGVVIHEGRWQDIVPGLVEKGEMFDAIYFDTFAEEYKALREFFSEHVIGMLDPAGGPNGDGGKFGFFCGMGADRQVAYDVYNKIVEIDLFEAGFDTEWETIPVPDLDEQGEWEGVRRKYWALSNYKLPTCSFIG</sequence>
<evidence type="ECO:0000256" key="4">
    <source>
        <dbReference type="SAM" id="MobiDB-lite"/>
    </source>
</evidence>
<keyword evidence="5" id="KW-1133">Transmembrane helix</keyword>
<dbReference type="Gene3D" id="3.40.50.150">
    <property type="entry name" value="Vaccinia Virus protein VP39"/>
    <property type="match status" value="1"/>
</dbReference>
<dbReference type="EMBL" id="ML979135">
    <property type="protein sequence ID" value="KAF1916127.1"/>
    <property type="molecule type" value="Genomic_DNA"/>
</dbReference>
<feature type="transmembrane region" description="Helical" evidence="5">
    <location>
        <begin position="104"/>
        <end position="125"/>
    </location>
</feature>
<proteinExistence type="predicted"/>
<protein>
    <recommendedName>
        <fullName evidence="6">RMT2 domain-containing protein</fullName>
    </recommendedName>
</protein>
<dbReference type="GO" id="GO:0005737">
    <property type="term" value="C:cytoplasm"/>
    <property type="evidence" value="ECO:0007669"/>
    <property type="project" value="TreeGrafter"/>
</dbReference>
<evidence type="ECO:0000259" key="6">
    <source>
        <dbReference type="PROSITE" id="PS51559"/>
    </source>
</evidence>
<accession>A0A6A5QQ31</accession>
<reference evidence="7" key="1">
    <citation type="journal article" date="2020" name="Stud. Mycol.">
        <title>101 Dothideomycetes genomes: a test case for predicting lifestyles and emergence of pathogens.</title>
        <authorList>
            <person name="Haridas S."/>
            <person name="Albert R."/>
            <person name="Binder M."/>
            <person name="Bloem J."/>
            <person name="Labutti K."/>
            <person name="Salamov A."/>
            <person name="Andreopoulos B."/>
            <person name="Baker S."/>
            <person name="Barry K."/>
            <person name="Bills G."/>
            <person name="Bluhm B."/>
            <person name="Cannon C."/>
            <person name="Castanera R."/>
            <person name="Culley D."/>
            <person name="Daum C."/>
            <person name="Ezra D."/>
            <person name="Gonzalez J."/>
            <person name="Henrissat B."/>
            <person name="Kuo A."/>
            <person name="Liang C."/>
            <person name="Lipzen A."/>
            <person name="Lutzoni F."/>
            <person name="Magnuson J."/>
            <person name="Mondo S."/>
            <person name="Nolan M."/>
            <person name="Ohm R."/>
            <person name="Pangilinan J."/>
            <person name="Park H.-J."/>
            <person name="Ramirez L."/>
            <person name="Alfaro M."/>
            <person name="Sun H."/>
            <person name="Tritt A."/>
            <person name="Yoshinaga Y."/>
            <person name="Zwiers L.-H."/>
            <person name="Turgeon B."/>
            <person name="Goodwin S."/>
            <person name="Spatafora J."/>
            <person name="Crous P."/>
            <person name="Grigoriev I."/>
        </authorList>
    </citation>
    <scope>NUCLEOTIDE SEQUENCE</scope>
    <source>
        <strain evidence="7">HMLAC05119</strain>
    </source>
</reference>
<name>A0A6A5QQ31_AMPQU</name>
<dbReference type="PROSITE" id="PS51559">
    <property type="entry name" value="SAM_RMT2"/>
    <property type="match status" value="1"/>
</dbReference>
<keyword evidence="1" id="KW-0489">Methyltransferase</keyword>
<feature type="transmembrane region" description="Helical" evidence="5">
    <location>
        <begin position="64"/>
        <end position="84"/>
    </location>
</feature>
<keyword evidence="5" id="KW-0472">Membrane</keyword>
<dbReference type="SUPFAM" id="SSF53335">
    <property type="entry name" value="S-adenosyl-L-methionine-dependent methyltransferases"/>
    <property type="match status" value="1"/>
</dbReference>
<dbReference type="InterPro" id="IPR051038">
    <property type="entry name" value="RMT2/GAMT_Mtase"/>
</dbReference>
<dbReference type="PANTHER" id="PTHR32379">
    <property type="entry name" value="GUANIDINOACETATE N-METHYLTRANSFERASE"/>
    <property type="match status" value="1"/>
</dbReference>
<feature type="transmembrane region" description="Helical" evidence="5">
    <location>
        <begin position="240"/>
        <end position="263"/>
    </location>
</feature>
<feature type="transmembrane region" description="Helical" evidence="5">
    <location>
        <begin position="32"/>
        <end position="52"/>
    </location>
</feature>
<dbReference type="Proteomes" id="UP000800096">
    <property type="component" value="Unassembled WGS sequence"/>
</dbReference>
<dbReference type="GO" id="GO:0032259">
    <property type="term" value="P:methylation"/>
    <property type="evidence" value="ECO:0007669"/>
    <property type="project" value="UniProtKB-KW"/>
</dbReference>
<evidence type="ECO:0000313" key="8">
    <source>
        <dbReference type="Proteomes" id="UP000800096"/>
    </source>
</evidence>
<organism evidence="7 8">
    <name type="scientific">Ampelomyces quisqualis</name>
    <name type="common">Powdery mildew agent</name>
    <dbReference type="NCBI Taxonomy" id="50730"/>
    <lineage>
        <taxon>Eukaryota</taxon>
        <taxon>Fungi</taxon>
        <taxon>Dikarya</taxon>
        <taxon>Ascomycota</taxon>
        <taxon>Pezizomycotina</taxon>
        <taxon>Dothideomycetes</taxon>
        <taxon>Pleosporomycetidae</taxon>
        <taxon>Pleosporales</taxon>
        <taxon>Pleosporineae</taxon>
        <taxon>Phaeosphaeriaceae</taxon>
        <taxon>Ampelomyces</taxon>
    </lineage>
</organism>
<dbReference type="Gene3D" id="1.25.40.20">
    <property type="entry name" value="Ankyrin repeat-containing domain"/>
    <property type="match status" value="1"/>
</dbReference>
<dbReference type="InterPro" id="IPR029063">
    <property type="entry name" value="SAM-dependent_MTases_sf"/>
</dbReference>
<dbReference type="PANTHER" id="PTHR32379:SF1">
    <property type="entry name" value="GUANIDINOACETATE N-METHYLTRANSFERASE"/>
    <property type="match status" value="1"/>
</dbReference>
<feature type="domain" description="RMT2" evidence="6">
    <location>
        <begin position="536"/>
        <end position="764"/>
    </location>
</feature>
<feature type="region of interest" description="Disordered" evidence="4">
    <location>
        <begin position="495"/>
        <end position="519"/>
    </location>
</feature>
<dbReference type="PROSITE" id="PS51257">
    <property type="entry name" value="PROKAR_LIPOPROTEIN"/>
    <property type="match status" value="1"/>
</dbReference>
<dbReference type="GO" id="GO:0005634">
    <property type="term" value="C:nucleus"/>
    <property type="evidence" value="ECO:0007669"/>
    <property type="project" value="TreeGrafter"/>
</dbReference>